<proteinExistence type="predicted"/>
<comment type="caution">
    <text evidence="3">The sequence shown here is derived from an EMBL/GenBank/DDBJ whole genome shotgun (WGS) entry which is preliminary data.</text>
</comment>
<feature type="region of interest" description="Disordered" evidence="2">
    <location>
        <begin position="51"/>
        <end position="75"/>
    </location>
</feature>
<keyword evidence="1" id="KW-0175">Coiled coil</keyword>
<dbReference type="AlphaFoldDB" id="A0AAV4CW55"/>
<sequence length="438" mass="49030">MNSVPEAQLASGHPNVPSFAPVTTSNCSGRFLPSIARRAGLYRETSAPTYTHHKYHHHRPHHYKEQHQQQQHHSPYNHYQQQFQQNVAYDISNDVELQALRQSHMMKQKPEVEYPEIEYPSAATTRRWIYRQPNSSQRLSVNAPLGETDKLQSELSQSIQQGCPQPPRLSRVSFACEDQSANRKLDRKAIARRHLVGGLTGGKHALDLGLAGGPREDTRSQSFHCISNDHNLCRSLSTSNVRREGAQTSGKFFQNKATIRRSNSMDKAREAIDNWNNLVHELQAEQQELRAQLSSHLAVLSDVGSSGGSNRATIQEDERLAVSGKSSAKVVCSTSLTLTDMKFPVGIGFTRYRPLTPNLLARLDKQKLPAKRRTQQWVNAIQETKRPGMVRSALAKTPGPSEPDSNVSCAIKRDNPRPAEDIVDKADVRRGADLHGVK</sequence>
<keyword evidence="4" id="KW-1185">Reference proteome</keyword>
<evidence type="ECO:0000313" key="3">
    <source>
        <dbReference type="EMBL" id="GFO36131.1"/>
    </source>
</evidence>
<evidence type="ECO:0000313" key="4">
    <source>
        <dbReference type="Proteomes" id="UP000735302"/>
    </source>
</evidence>
<accession>A0AAV4CW55</accession>
<reference evidence="3 4" key="1">
    <citation type="journal article" date="2021" name="Elife">
        <title>Chloroplast acquisition without the gene transfer in kleptoplastic sea slugs, Plakobranchus ocellatus.</title>
        <authorList>
            <person name="Maeda T."/>
            <person name="Takahashi S."/>
            <person name="Yoshida T."/>
            <person name="Shimamura S."/>
            <person name="Takaki Y."/>
            <person name="Nagai Y."/>
            <person name="Toyoda A."/>
            <person name="Suzuki Y."/>
            <person name="Arimoto A."/>
            <person name="Ishii H."/>
            <person name="Satoh N."/>
            <person name="Nishiyama T."/>
            <person name="Hasebe M."/>
            <person name="Maruyama T."/>
            <person name="Minagawa J."/>
            <person name="Obokata J."/>
            <person name="Shigenobu S."/>
        </authorList>
    </citation>
    <scope>NUCLEOTIDE SEQUENCE [LARGE SCALE GENOMIC DNA]</scope>
</reference>
<evidence type="ECO:0000256" key="1">
    <source>
        <dbReference type="SAM" id="Coils"/>
    </source>
</evidence>
<name>A0AAV4CW55_9GAST</name>
<feature type="region of interest" description="Disordered" evidence="2">
    <location>
        <begin position="1"/>
        <end position="23"/>
    </location>
</feature>
<feature type="compositionally biased region" description="Basic and acidic residues" evidence="2">
    <location>
        <begin position="411"/>
        <end position="438"/>
    </location>
</feature>
<feature type="region of interest" description="Disordered" evidence="2">
    <location>
        <begin position="393"/>
        <end position="438"/>
    </location>
</feature>
<organism evidence="3 4">
    <name type="scientific">Plakobranchus ocellatus</name>
    <dbReference type="NCBI Taxonomy" id="259542"/>
    <lineage>
        <taxon>Eukaryota</taxon>
        <taxon>Metazoa</taxon>
        <taxon>Spiralia</taxon>
        <taxon>Lophotrochozoa</taxon>
        <taxon>Mollusca</taxon>
        <taxon>Gastropoda</taxon>
        <taxon>Heterobranchia</taxon>
        <taxon>Euthyneura</taxon>
        <taxon>Panpulmonata</taxon>
        <taxon>Sacoglossa</taxon>
        <taxon>Placobranchoidea</taxon>
        <taxon>Plakobranchidae</taxon>
        <taxon>Plakobranchus</taxon>
    </lineage>
</organism>
<dbReference type="Proteomes" id="UP000735302">
    <property type="component" value="Unassembled WGS sequence"/>
</dbReference>
<evidence type="ECO:0000256" key="2">
    <source>
        <dbReference type="SAM" id="MobiDB-lite"/>
    </source>
</evidence>
<gene>
    <name evidence="3" type="ORF">PoB_006263600</name>
</gene>
<feature type="coiled-coil region" evidence="1">
    <location>
        <begin position="265"/>
        <end position="292"/>
    </location>
</feature>
<protein>
    <submittedName>
        <fullName evidence="3">Uncharacterized protein</fullName>
    </submittedName>
</protein>
<feature type="compositionally biased region" description="Basic residues" evidence="2">
    <location>
        <begin position="51"/>
        <end position="64"/>
    </location>
</feature>
<dbReference type="EMBL" id="BLXT01007044">
    <property type="protein sequence ID" value="GFO36131.1"/>
    <property type="molecule type" value="Genomic_DNA"/>
</dbReference>